<feature type="signal peptide" evidence="5">
    <location>
        <begin position="1"/>
        <end position="20"/>
    </location>
</feature>
<evidence type="ECO:0000256" key="2">
    <source>
        <dbReference type="ARBA" id="ARBA00022723"/>
    </source>
</evidence>
<evidence type="ECO:0000256" key="1">
    <source>
        <dbReference type="ARBA" id="ARBA00004196"/>
    </source>
</evidence>
<dbReference type="EMBL" id="WQLB01000006">
    <property type="protein sequence ID" value="MVN86343.1"/>
    <property type="molecule type" value="Genomic_DNA"/>
</dbReference>
<gene>
    <name evidence="7" type="ORF">GO986_06150</name>
</gene>
<keyword evidence="3 5" id="KW-0732">Signal</keyword>
<dbReference type="GO" id="GO:0030313">
    <property type="term" value="C:cell envelope"/>
    <property type="evidence" value="ECO:0007669"/>
    <property type="project" value="UniProtKB-SubCell"/>
</dbReference>
<dbReference type="GO" id="GO:0005886">
    <property type="term" value="C:plasma membrane"/>
    <property type="evidence" value="ECO:0007669"/>
    <property type="project" value="TreeGrafter"/>
</dbReference>
<sequence length="132" mass="13672">MKHLFLSLMFALGGVSLAHTAVTAVSPAQGATVAAPQAVRLTFSEPIELRFSTLRVMALPAGQTAQVAAQKALSQSAESAALASRAHKTTGLAAQVSVPLKPGLKPGLYVVAWKLLSEDGHPVTGLSTFRVK</sequence>
<comment type="subcellular location">
    <subcellularLocation>
        <location evidence="1">Cell envelope</location>
    </subcellularLocation>
</comment>
<dbReference type="Proteomes" id="UP000483286">
    <property type="component" value="Unassembled WGS sequence"/>
</dbReference>
<dbReference type="GO" id="GO:0006825">
    <property type="term" value="P:copper ion transport"/>
    <property type="evidence" value="ECO:0007669"/>
    <property type="project" value="InterPro"/>
</dbReference>
<dbReference type="GO" id="GO:0005507">
    <property type="term" value="F:copper ion binding"/>
    <property type="evidence" value="ECO:0007669"/>
    <property type="project" value="InterPro"/>
</dbReference>
<reference evidence="7 8" key="1">
    <citation type="submission" date="2019-12" db="EMBL/GenBank/DDBJ databases">
        <title>Deinococcus sp. HMF7620 Genome sequencing and assembly.</title>
        <authorList>
            <person name="Kang H."/>
            <person name="Kim H."/>
            <person name="Joh K."/>
        </authorList>
    </citation>
    <scope>NUCLEOTIDE SEQUENCE [LARGE SCALE GENOMIC DNA]</scope>
    <source>
        <strain evidence="7 8">HMF7620</strain>
    </source>
</reference>
<comment type="caution">
    <text evidence="7">The sequence shown here is derived from an EMBL/GenBank/DDBJ whole genome shotgun (WGS) entry which is preliminary data.</text>
</comment>
<dbReference type="InterPro" id="IPR014755">
    <property type="entry name" value="Cu-Rt/internalin_Ig-like"/>
</dbReference>
<feature type="domain" description="CopC" evidence="6">
    <location>
        <begin position="19"/>
        <end position="131"/>
    </location>
</feature>
<evidence type="ECO:0000256" key="3">
    <source>
        <dbReference type="ARBA" id="ARBA00022729"/>
    </source>
</evidence>
<dbReference type="PANTHER" id="PTHR34820:SF4">
    <property type="entry name" value="INNER MEMBRANE PROTEIN YEBZ"/>
    <property type="match status" value="1"/>
</dbReference>
<dbReference type="Pfam" id="PF04234">
    <property type="entry name" value="CopC"/>
    <property type="match status" value="1"/>
</dbReference>
<dbReference type="GO" id="GO:0046688">
    <property type="term" value="P:response to copper ion"/>
    <property type="evidence" value="ECO:0007669"/>
    <property type="project" value="InterPro"/>
</dbReference>
<evidence type="ECO:0000256" key="4">
    <source>
        <dbReference type="ARBA" id="ARBA00023008"/>
    </source>
</evidence>
<dbReference type="GO" id="GO:0042597">
    <property type="term" value="C:periplasmic space"/>
    <property type="evidence" value="ECO:0007669"/>
    <property type="project" value="InterPro"/>
</dbReference>
<dbReference type="SUPFAM" id="SSF81296">
    <property type="entry name" value="E set domains"/>
    <property type="match status" value="1"/>
</dbReference>
<dbReference type="InterPro" id="IPR007348">
    <property type="entry name" value="CopC_dom"/>
</dbReference>
<evidence type="ECO:0000313" key="8">
    <source>
        <dbReference type="Proteomes" id="UP000483286"/>
    </source>
</evidence>
<keyword evidence="4" id="KW-0186">Copper</keyword>
<keyword evidence="8" id="KW-1185">Reference proteome</keyword>
<dbReference type="RefSeq" id="WP_157458412.1">
    <property type="nucleotide sequence ID" value="NZ_WQLB01000006.1"/>
</dbReference>
<feature type="chain" id="PRO_5028946400" evidence="5">
    <location>
        <begin position="21"/>
        <end position="132"/>
    </location>
</feature>
<dbReference type="Gene3D" id="2.60.40.1220">
    <property type="match status" value="1"/>
</dbReference>
<protein>
    <submittedName>
        <fullName evidence="7">Copper resistance protein CopC</fullName>
    </submittedName>
</protein>
<dbReference type="PANTHER" id="PTHR34820">
    <property type="entry name" value="INNER MEMBRANE PROTEIN YEBZ"/>
    <property type="match status" value="1"/>
</dbReference>
<name>A0A7C9M7L3_9DEIO</name>
<organism evidence="7 8">
    <name type="scientific">Deinococcus arboris</name>
    <dbReference type="NCBI Taxonomy" id="2682977"/>
    <lineage>
        <taxon>Bacteria</taxon>
        <taxon>Thermotogati</taxon>
        <taxon>Deinococcota</taxon>
        <taxon>Deinococci</taxon>
        <taxon>Deinococcales</taxon>
        <taxon>Deinococcaceae</taxon>
        <taxon>Deinococcus</taxon>
    </lineage>
</organism>
<dbReference type="AlphaFoldDB" id="A0A7C9M7L3"/>
<evidence type="ECO:0000256" key="5">
    <source>
        <dbReference type="SAM" id="SignalP"/>
    </source>
</evidence>
<evidence type="ECO:0000313" key="7">
    <source>
        <dbReference type="EMBL" id="MVN86343.1"/>
    </source>
</evidence>
<evidence type="ECO:0000259" key="6">
    <source>
        <dbReference type="Pfam" id="PF04234"/>
    </source>
</evidence>
<keyword evidence="2" id="KW-0479">Metal-binding</keyword>
<accession>A0A7C9M7L3</accession>
<proteinExistence type="predicted"/>
<dbReference type="InterPro" id="IPR014756">
    <property type="entry name" value="Ig_E-set"/>
</dbReference>
<dbReference type="InterPro" id="IPR032694">
    <property type="entry name" value="CopC/D"/>
</dbReference>